<dbReference type="EMBL" id="FOAA01000001">
    <property type="protein sequence ID" value="SEK27246.1"/>
    <property type="molecule type" value="Genomic_DNA"/>
</dbReference>
<dbReference type="Pfam" id="PF06853">
    <property type="entry name" value="DUF1249"/>
    <property type="match status" value="1"/>
</dbReference>
<reference evidence="2" key="1">
    <citation type="submission" date="2016-10" db="EMBL/GenBank/DDBJ databases">
        <authorList>
            <person name="Varghese N."/>
            <person name="Submissions S."/>
        </authorList>
    </citation>
    <scope>NUCLEOTIDE SEQUENCE [LARGE SCALE GENOMIC DNA]</scope>
    <source>
        <strain evidence="2">DSM 241</strain>
    </source>
</reference>
<gene>
    <name evidence="1" type="ORF">SAMN05444515_101285</name>
</gene>
<evidence type="ECO:0000313" key="1">
    <source>
        <dbReference type="EMBL" id="SEK27246.1"/>
    </source>
</evidence>
<sequence>MLLEASKPAYLDPVPRSFAALMDLYEVNYIRLRQLCPEPQSLASPRVSHVPGVMDLHLEVLECCPYTTTLLLTYHFDADGDRSARRSPNLRVRVYHDARQVEVLGRHSRCTGEEVSLGDHPDWQALQCRWRFNRFLFKWLGYCLRQGHRF</sequence>
<protein>
    <recommendedName>
        <fullName evidence="3">DUF1249 domain-containing protein</fullName>
    </recommendedName>
</protein>
<dbReference type="InterPro" id="IPR009659">
    <property type="entry name" value="DUF1249"/>
</dbReference>
<organism evidence="1 2">
    <name type="scientific">Ectothiorhodospira marina</name>
    <dbReference type="NCBI Taxonomy" id="1396821"/>
    <lineage>
        <taxon>Bacteria</taxon>
        <taxon>Pseudomonadati</taxon>
        <taxon>Pseudomonadota</taxon>
        <taxon>Gammaproteobacteria</taxon>
        <taxon>Chromatiales</taxon>
        <taxon>Ectothiorhodospiraceae</taxon>
        <taxon>Ectothiorhodospira</taxon>
    </lineage>
</organism>
<dbReference type="RefSeq" id="WP_090249898.1">
    <property type="nucleotide sequence ID" value="NZ_FOAA01000001.1"/>
</dbReference>
<keyword evidence="2" id="KW-1185">Reference proteome</keyword>
<dbReference type="PANTHER" id="PTHR38774:SF1">
    <property type="entry name" value="CYTOPLASMIC PROTEIN"/>
    <property type="match status" value="1"/>
</dbReference>
<dbReference type="STRING" id="1396821.SAMN05444515_101285"/>
<dbReference type="OrthoDB" id="9793663at2"/>
<accession>A0A1H7FMD1</accession>
<dbReference type="AlphaFoldDB" id="A0A1H7FMD1"/>
<dbReference type="PANTHER" id="PTHR38774">
    <property type="entry name" value="CYTOPLASMIC PROTEIN-RELATED"/>
    <property type="match status" value="1"/>
</dbReference>
<proteinExistence type="predicted"/>
<name>A0A1H7FMD1_9GAMM</name>
<evidence type="ECO:0008006" key="3">
    <source>
        <dbReference type="Google" id="ProtNLM"/>
    </source>
</evidence>
<dbReference type="Proteomes" id="UP000199256">
    <property type="component" value="Unassembled WGS sequence"/>
</dbReference>
<evidence type="ECO:0000313" key="2">
    <source>
        <dbReference type="Proteomes" id="UP000199256"/>
    </source>
</evidence>